<dbReference type="FunFam" id="3.40.30.10:FF:000361">
    <property type="entry name" value="Selenium binding protein"/>
    <property type="match status" value="1"/>
</dbReference>
<dbReference type="EMBL" id="JANAVB010045020">
    <property type="protein sequence ID" value="KAJ6790611.1"/>
    <property type="molecule type" value="Genomic_DNA"/>
</dbReference>
<organism evidence="2 3">
    <name type="scientific">Iris pallida</name>
    <name type="common">Sweet iris</name>
    <dbReference type="NCBI Taxonomy" id="29817"/>
    <lineage>
        <taxon>Eukaryota</taxon>
        <taxon>Viridiplantae</taxon>
        <taxon>Streptophyta</taxon>
        <taxon>Embryophyta</taxon>
        <taxon>Tracheophyta</taxon>
        <taxon>Spermatophyta</taxon>
        <taxon>Magnoliopsida</taxon>
        <taxon>Liliopsida</taxon>
        <taxon>Asparagales</taxon>
        <taxon>Iridaceae</taxon>
        <taxon>Iridoideae</taxon>
        <taxon>Irideae</taxon>
        <taxon>Iris</taxon>
    </lineage>
</organism>
<protein>
    <submittedName>
        <fullName evidence="2">Selenoprotein H-like</fullName>
    </submittedName>
</protein>
<dbReference type="PANTHER" id="PTHR33638:SF1">
    <property type="entry name" value="SELENOPROTEIN H"/>
    <property type="match status" value="1"/>
</dbReference>
<dbReference type="GO" id="GO:0005794">
    <property type="term" value="C:Golgi apparatus"/>
    <property type="evidence" value="ECO:0007669"/>
    <property type="project" value="TreeGrafter"/>
</dbReference>
<feature type="compositionally biased region" description="Basic and acidic residues" evidence="1">
    <location>
        <begin position="46"/>
        <end position="57"/>
    </location>
</feature>
<comment type="caution">
    <text evidence="2">The sequence shown here is derived from an EMBL/GenBank/DDBJ whole genome shotgun (WGS) entry which is preliminary data.</text>
</comment>
<evidence type="ECO:0000256" key="1">
    <source>
        <dbReference type="SAM" id="MobiDB-lite"/>
    </source>
</evidence>
<dbReference type="Proteomes" id="UP001140949">
    <property type="component" value="Unassembled WGS sequence"/>
</dbReference>
<accession>A0AAX6DFS5</accession>
<gene>
    <name evidence="2" type="ORF">M6B38_247170</name>
</gene>
<evidence type="ECO:0000313" key="2">
    <source>
        <dbReference type="EMBL" id="KAJ6790611.1"/>
    </source>
</evidence>
<name>A0AAX6DFS5_IRIPA</name>
<dbReference type="PANTHER" id="PTHR33638">
    <property type="entry name" value="SELENOPROTEIN H"/>
    <property type="match status" value="1"/>
</dbReference>
<dbReference type="AlphaFoldDB" id="A0AAX6DFS5"/>
<sequence>MAPRKKSANPPAPAVNTSPRKTRSATAGKRVVPPPAAKPPKKKARPAKEKGDGKEPSLADSSSVKSVVIEACKQCNSFKTRANMVKVGLESAVAGIAVTINPDKPRRGCFEIRDGSGEVFISLLDMKRPFKPMKDLDMDKVIEDIVQKIN</sequence>
<feature type="region of interest" description="Disordered" evidence="1">
    <location>
        <begin position="1"/>
        <end position="62"/>
    </location>
</feature>
<evidence type="ECO:0000313" key="3">
    <source>
        <dbReference type="Proteomes" id="UP001140949"/>
    </source>
</evidence>
<proteinExistence type="predicted"/>
<keyword evidence="3" id="KW-1185">Reference proteome</keyword>
<reference evidence="2" key="1">
    <citation type="journal article" date="2023" name="GigaByte">
        <title>Genome assembly of the bearded iris, Iris pallida Lam.</title>
        <authorList>
            <person name="Bruccoleri R.E."/>
            <person name="Oakeley E.J."/>
            <person name="Faust A.M.E."/>
            <person name="Altorfer M."/>
            <person name="Dessus-Babus S."/>
            <person name="Burckhardt D."/>
            <person name="Oertli M."/>
            <person name="Naumann U."/>
            <person name="Petersen F."/>
            <person name="Wong J."/>
        </authorList>
    </citation>
    <scope>NUCLEOTIDE SEQUENCE</scope>
    <source>
        <strain evidence="2">GSM-AAB239-AS_SAM_17_03QT</strain>
    </source>
</reference>
<reference evidence="2" key="2">
    <citation type="submission" date="2023-04" db="EMBL/GenBank/DDBJ databases">
        <authorList>
            <person name="Bruccoleri R.E."/>
            <person name="Oakeley E.J."/>
            <person name="Faust A.-M."/>
            <person name="Dessus-Babus S."/>
            <person name="Altorfer M."/>
            <person name="Burckhardt D."/>
            <person name="Oertli M."/>
            <person name="Naumann U."/>
            <person name="Petersen F."/>
            <person name="Wong J."/>
        </authorList>
    </citation>
    <scope>NUCLEOTIDE SEQUENCE</scope>
    <source>
        <strain evidence="2">GSM-AAB239-AS_SAM_17_03QT</strain>
        <tissue evidence="2">Leaf</tissue>
    </source>
</reference>
<dbReference type="InterPro" id="IPR052674">
    <property type="entry name" value="SelWTH-like"/>
</dbReference>